<dbReference type="EMBL" id="AFYH01046620">
    <property type="status" value="NOT_ANNOTATED_CDS"/>
    <property type="molecule type" value="Genomic_DNA"/>
</dbReference>
<feature type="region of interest" description="Disordered" evidence="8">
    <location>
        <begin position="1"/>
        <end position="44"/>
    </location>
</feature>
<organism evidence="10 11">
    <name type="scientific">Latimeria chalumnae</name>
    <name type="common">Coelacanth</name>
    <dbReference type="NCBI Taxonomy" id="7897"/>
    <lineage>
        <taxon>Eukaryota</taxon>
        <taxon>Metazoa</taxon>
        <taxon>Chordata</taxon>
        <taxon>Craniata</taxon>
        <taxon>Vertebrata</taxon>
        <taxon>Euteleostomi</taxon>
        <taxon>Coelacanthiformes</taxon>
        <taxon>Coelacanthidae</taxon>
        <taxon>Latimeria</taxon>
    </lineage>
</organism>
<gene>
    <name evidence="10" type="primary">HYLS1</name>
</gene>
<evidence type="ECO:0000256" key="1">
    <source>
        <dbReference type="ARBA" id="ARBA00004114"/>
    </source>
</evidence>
<evidence type="ECO:0000256" key="8">
    <source>
        <dbReference type="SAM" id="MobiDB-lite"/>
    </source>
</evidence>
<feature type="domain" description="Centriolar and ciliogenesis-associated protein HYLS1 C-terminal" evidence="9">
    <location>
        <begin position="217"/>
        <end position="306"/>
    </location>
</feature>
<reference evidence="10" key="3">
    <citation type="submission" date="2025-09" db="UniProtKB">
        <authorList>
            <consortium name="Ensembl"/>
        </authorList>
    </citation>
    <scope>IDENTIFICATION</scope>
</reference>
<keyword evidence="7" id="KW-0966">Cell projection</keyword>
<dbReference type="GO" id="GO:0005814">
    <property type="term" value="C:centriole"/>
    <property type="evidence" value="ECO:0007669"/>
    <property type="project" value="UniProtKB-SubCell"/>
</dbReference>
<keyword evidence="6" id="KW-0206">Cytoskeleton</keyword>
<dbReference type="eggNOG" id="ENOG502QVD7">
    <property type="taxonomic scope" value="Eukaryota"/>
</dbReference>
<dbReference type="AlphaFoldDB" id="M3XHW6"/>
<feature type="region of interest" description="Disordered" evidence="8">
    <location>
        <begin position="204"/>
        <end position="228"/>
    </location>
</feature>
<dbReference type="PANTHER" id="PTHR34174:SF1">
    <property type="entry name" value="CENTRIOLAR AND CILIOGENESIS-ASSOCIATED PROTEIN HYLS1"/>
    <property type="match status" value="1"/>
</dbReference>
<dbReference type="InterPro" id="IPR026227">
    <property type="entry name" value="HYLS1"/>
</dbReference>
<feature type="compositionally biased region" description="Basic and acidic residues" evidence="8">
    <location>
        <begin position="80"/>
        <end position="89"/>
    </location>
</feature>
<evidence type="ECO:0000256" key="5">
    <source>
        <dbReference type="ARBA" id="ARBA00022794"/>
    </source>
</evidence>
<evidence type="ECO:0000256" key="4">
    <source>
        <dbReference type="ARBA" id="ARBA00022490"/>
    </source>
</evidence>
<name>M3XHW6_LATCH</name>
<evidence type="ECO:0000256" key="7">
    <source>
        <dbReference type="ARBA" id="ARBA00023273"/>
    </source>
</evidence>
<dbReference type="Bgee" id="ENSLACG00000022552">
    <property type="expression patterns" value="Expressed in pelvic fin and 5 other cell types or tissues"/>
</dbReference>
<dbReference type="PRINTS" id="PR02098">
    <property type="entry name" value="HYLETHALUSS1"/>
</dbReference>
<dbReference type="GeneTree" id="ENSGT00390000008848"/>
<dbReference type="GO" id="GO:0060271">
    <property type="term" value="P:cilium assembly"/>
    <property type="evidence" value="ECO:0007669"/>
    <property type="project" value="TreeGrafter"/>
</dbReference>
<dbReference type="Proteomes" id="UP000008672">
    <property type="component" value="Unassembled WGS sequence"/>
</dbReference>
<feature type="region of interest" description="Disordered" evidence="8">
    <location>
        <begin position="60"/>
        <end position="118"/>
    </location>
</feature>
<dbReference type="Ensembl" id="ENSLACT00000026164.1">
    <property type="protein sequence ID" value="ENSLACP00000022322.1"/>
    <property type="gene ID" value="ENSLACG00000022552.1"/>
</dbReference>
<evidence type="ECO:0000259" key="9">
    <source>
        <dbReference type="Pfam" id="PF15311"/>
    </source>
</evidence>
<dbReference type="InParanoid" id="M3XHW6"/>
<dbReference type="EMBL" id="AFYH01046625">
    <property type="status" value="NOT_ANNOTATED_CDS"/>
    <property type="molecule type" value="Genomic_DNA"/>
</dbReference>
<evidence type="ECO:0000256" key="6">
    <source>
        <dbReference type="ARBA" id="ARBA00023212"/>
    </source>
</evidence>
<dbReference type="FunCoup" id="M3XHW6">
    <property type="interactions" value="300"/>
</dbReference>
<keyword evidence="4" id="KW-0963">Cytoplasm</keyword>
<sequence length="317" mass="36204">MSSPGHGVENSSTYQPLFDFQANQRPPTSFKDKQGSSMKYGKENWNSDAASVGVRHIDPYSRHTVASGSQRPTSAPCRLEVQDSSEHESTTSIQSDTSRNSSPTREMRRGKKITIKRKVLRKTNGEVKVCDESSVSEADSDAISDLGQRITKLQTYAEETEECETEGDDTSSSVGRSSISEERPHSAHPLFGRGLWHHRQLENEDSTCTSNRPKSFIRPVMDHPHTRNLKKTDPVAKYFQYKQDWEAFKAPGEQDRKELRWGIKEQMLYRSQPVSKPTRIYIPNNYVVPTQKKRSTLRWEVRHDLANGVMPQKFYPL</sequence>
<dbReference type="HOGENOM" id="CLU_852468_0_0_1"/>
<keyword evidence="5" id="KW-0970">Cilium biogenesis/degradation</keyword>
<feature type="compositionally biased region" description="Polar residues" evidence="8">
    <location>
        <begin position="1"/>
        <end position="27"/>
    </location>
</feature>
<dbReference type="GO" id="GO:0097730">
    <property type="term" value="C:non-motile cilium"/>
    <property type="evidence" value="ECO:0007669"/>
    <property type="project" value="TreeGrafter"/>
</dbReference>
<dbReference type="OrthoDB" id="6343432at2759"/>
<feature type="compositionally biased region" description="Basic residues" evidence="8">
    <location>
        <begin position="108"/>
        <end position="118"/>
    </location>
</feature>
<dbReference type="EMBL" id="AFYH01046622">
    <property type="status" value="NOT_ANNOTATED_CDS"/>
    <property type="molecule type" value="Genomic_DNA"/>
</dbReference>
<dbReference type="OMA" id="ICYLQRE"/>
<feature type="compositionally biased region" description="Polar residues" evidence="8">
    <location>
        <begin position="64"/>
        <end position="73"/>
    </location>
</feature>
<comment type="similarity">
    <text evidence="3">Belongs to the HYLS1 family.</text>
</comment>
<feature type="region of interest" description="Disordered" evidence="8">
    <location>
        <begin position="159"/>
        <end position="188"/>
    </location>
</feature>
<evidence type="ECO:0000313" key="10">
    <source>
        <dbReference type="Ensembl" id="ENSLACP00000022322.1"/>
    </source>
</evidence>
<evidence type="ECO:0000313" key="11">
    <source>
        <dbReference type="Proteomes" id="UP000008672"/>
    </source>
</evidence>
<reference evidence="10" key="2">
    <citation type="submission" date="2025-08" db="UniProtKB">
        <authorList>
            <consortium name="Ensembl"/>
        </authorList>
    </citation>
    <scope>IDENTIFICATION</scope>
</reference>
<reference evidence="11" key="1">
    <citation type="submission" date="2011-08" db="EMBL/GenBank/DDBJ databases">
        <title>The draft genome of Latimeria chalumnae.</title>
        <authorList>
            <person name="Di Palma F."/>
            <person name="Alfoldi J."/>
            <person name="Johnson J."/>
            <person name="Berlin A."/>
            <person name="Gnerre S."/>
            <person name="Jaffe D."/>
            <person name="MacCallum I."/>
            <person name="Young S."/>
            <person name="Walker B.J."/>
            <person name="Lander E."/>
            <person name="Lindblad-Toh K."/>
        </authorList>
    </citation>
    <scope>NUCLEOTIDE SEQUENCE [LARGE SCALE GENOMIC DNA]</scope>
    <source>
        <strain evidence="11">Wild caught</strain>
    </source>
</reference>
<dbReference type="EMBL" id="AFYH01046624">
    <property type="status" value="NOT_ANNOTATED_CDS"/>
    <property type="molecule type" value="Genomic_DNA"/>
</dbReference>
<accession>M3XHW6</accession>
<proteinExistence type="inferred from homology"/>
<evidence type="ECO:0000256" key="3">
    <source>
        <dbReference type="ARBA" id="ARBA00010091"/>
    </source>
</evidence>
<feature type="compositionally biased region" description="Acidic residues" evidence="8">
    <location>
        <begin position="159"/>
        <end position="169"/>
    </location>
</feature>
<dbReference type="PANTHER" id="PTHR34174">
    <property type="entry name" value="HYDROLETHALUS SYNDROME PROTEIN 1"/>
    <property type="match status" value="1"/>
</dbReference>
<dbReference type="InterPro" id="IPR052319">
    <property type="entry name" value="Centriolar_ciliogenesis_assoc"/>
</dbReference>
<feature type="compositionally biased region" description="Polar residues" evidence="8">
    <location>
        <begin position="90"/>
        <end position="104"/>
    </location>
</feature>
<dbReference type="KEGG" id="lcm:102365478"/>
<dbReference type="EMBL" id="AFYH01046621">
    <property type="status" value="NOT_ANNOTATED_CDS"/>
    <property type="molecule type" value="Genomic_DNA"/>
</dbReference>
<dbReference type="EMBL" id="AFYH01046623">
    <property type="status" value="NOT_ANNOTATED_CDS"/>
    <property type="molecule type" value="Genomic_DNA"/>
</dbReference>
<dbReference type="STRING" id="7897.ENSLACP00000022322"/>
<keyword evidence="11" id="KW-1185">Reference proteome</keyword>
<evidence type="ECO:0000256" key="2">
    <source>
        <dbReference type="ARBA" id="ARBA00004138"/>
    </source>
</evidence>
<dbReference type="Pfam" id="PF15311">
    <property type="entry name" value="HYLS1_C"/>
    <property type="match status" value="1"/>
</dbReference>
<protein>
    <submittedName>
        <fullName evidence="10">HYLS1 centriolar and ciliosis associated</fullName>
    </submittedName>
</protein>
<dbReference type="InterPro" id="IPR027918">
    <property type="entry name" value="HYLS1_C_dom"/>
</dbReference>
<comment type="subcellular location">
    <subcellularLocation>
        <location evidence="2">Cell projection</location>
        <location evidence="2">Cilium</location>
    </subcellularLocation>
    <subcellularLocation>
        <location evidence="1">Cytoplasm</location>
        <location evidence="1">Cytoskeleton</location>
        <location evidence="1">Microtubule organizing center</location>
        <location evidence="1">Centrosome</location>
        <location evidence="1">Centriole</location>
    </subcellularLocation>
</comment>